<proteinExistence type="predicted"/>
<evidence type="ECO:0000256" key="1">
    <source>
        <dbReference type="SAM" id="SignalP"/>
    </source>
</evidence>
<dbReference type="SMR" id="A0A0A1WJE0"/>
<dbReference type="Gene3D" id="3.15.10.30">
    <property type="entry name" value="Haemolymph juvenile hormone binding protein"/>
    <property type="match status" value="1"/>
</dbReference>
<dbReference type="PANTHER" id="PTHR11008">
    <property type="entry name" value="PROTEIN TAKEOUT-LIKE PROTEIN"/>
    <property type="match status" value="1"/>
</dbReference>
<evidence type="ECO:0000313" key="2">
    <source>
        <dbReference type="EMBL" id="JAC98629.1"/>
    </source>
</evidence>
<dbReference type="SMART" id="SM00700">
    <property type="entry name" value="JHBP"/>
    <property type="match status" value="1"/>
</dbReference>
<reference evidence="2" key="1">
    <citation type="submission" date="2014-11" db="EMBL/GenBank/DDBJ databases">
        <authorList>
            <person name="Geib S."/>
        </authorList>
    </citation>
    <scope>NUCLEOTIDE SEQUENCE</scope>
</reference>
<feature type="signal peptide" evidence="1">
    <location>
        <begin position="1"/>
        <end position="20"/>
    </location>
</feature>
<dbReference type="InterPro" id="IPR038606">
    <property type="entry name" value="To_sf"/>
</dbReference>
<name>A0A0A1WJE0_ZEUCU</name>
<organism evidence="2">
    <name type="scientific">Zeugodacus cucurbitae</name>
    <name type="common">Melon fruit fly</name>
    <name type="synonym">Bactrocera cucurbitae</name>
    <dbReference type="NCBI Taxonomy" id="28588"/>
    <lineage>
        <taxon>Eukaryota</taxon>
        <taxon>Metazoa</taxon>
        <taxon>Ecdysozoa</taxon>
        <taxon>Arthropoda</taxon>
        <taxon>Hexapoda</taxon>
        <taxon>Insecta</taxon>
        <taxon>Pterygota</taxon>
        <taxon>Neoptera</taxon>
        <taxon>Endopterygota</taxon>
        <taxon>Diptera</taxon>
        <taxon>Brachycera</taxon>
        <taxon>Muscomorpha</taxon>
        <taxon>Tephritoidea</taxon>
        <taxon>Tephritidae</taxon>
        <taxon>Zeugodacus</taxon>
        <taxon>Zeugodacus</taxon>
    </lineage>
</organism>
<protein>
    <submittedName>
        <fullName evidence="2">Circadian clock-controlled protein</fullName>
    </submittedName>
</protein>
<keyword evidence="1" id="KW-0732">Signal</keyword>
<dbReference type="GO" id="GO:0005615">
    <property type="term" value="C:extracellular space"/>
    <property type="evidence" value="ECO:0007669"/>
    <property type="project" value="TreeGrafter"/>
</dbReference>
<reference evidence="2" key="2">
    <citation type="journal article" date="2015" name="Gigascience">
        <title>Reconstructing a comprehensive transcriptome assembly of a white-pupal translocated strain of the pest fruit fly Bactrocera cucurbitae.</title>
        <authorList>
            <person name="Sim S.B."/>
            <person name="Calla B."/>
            <person name="Hall B."/>
            <person name="DeRego T."/>
            <person name="Geib S.M."/>
        </authorList>
    </citation>
    <scope>NUCLEOTIDE SEQUENCE</scope>
</reference>
<dbReference type="EMBL" id="GBXI01015662">
    <property type="protein sequence ID" value="JAC98629.1"/>
    <property type="molecule type" value="Transcribed_RNA"/>
</dbReference>
<sequence length="266" mass="29475">MLCKSYVFIFLACLSDWCAATLLEVDLPELPEITPITELPPGMPTCVGRKADINECLKNALNELRPRLKQGIPELSIPQADPLVIDLYSIEVVNDVGEGHLDIHHLITHGISESIVQNVNMVIDGAHVKLQLLTTSPNIQKAGTFQGELATEGMDLKPHGNFSGNITDLVLNIQLEGDLSVRDGHKYLTMTAIDVEGDIGDVTFEADNTVPNEKLNKIILDVINDHWRSLHKVILKETRDTWVPIALNISNSYFNAIPFDLFFDTS</sequence>
<dbReference type="PANTHER" id="PTHR11008:SF18">
    <property type="entry name" value="BCDNA.GH05536-RELATED"/>
    <property type="match status" value="1"/>
</dbReference>
<gene>
    <name evidence="2" type="primary">anon-3B1.2_9</name>
    <name evidence="2" type="ORF">g.8060</name>
</gene>
<accession>A0A0A1WJE0</accession>
<dbReference type="InterPro" id="IPR010562">
    <property type="entry name" value="Haemolymph_juvenile_hormone-bd"/>
</dbReference>
<dbReference type="Pfam" id="PF06585">
    <property type="entry name" value="JHBP"/>
    <property type="match status" value="1"/>
</dbReference>
<dbReference type="AlphaFoldDB" id="A0A0A1WJE0"/>
<feature type="chain" id="PRO_5001982319" evidence="1">
    <location>
        <begin position="21"/>
        <end position="266"/>
    </location>
</feature>